<evidence type="ECO:0000256" key="6">
    <source>
        <dbReference type="HAMAP-Rule" id="MF_01877"/>
    </source>
</evidence>
<feature type="domain" description="Tetrapyrrole methylase" evidence="7">
    <location>
        <begin position="4"/>
        <end position="202"/>
    </location>
</feature>
<dbReference type="InterPro" id="IPR014776">
    <property type="entry name" value="4pyrrole_Mease_sub2"/>
</dbReference>
<comment type="caution">
    <text evidence="8">The sequence shown here is derived from an EMBL/GenBank/DDBJ whole genome shotgun (WGS) entry which is preliminary data.</text>
</comment>
<gene>
    <name evidence="6 8" type="primary">rsmI</name>
    <name evidence="8" type="ORF">H8696_00070</name>
</gene>
<dbReference type="PANTHER" id="PTHR46111">
    <property type="entry name" value="RIBOSOMAL RNA SMALL SUBUNIT METHYLTRANSFERASE I"/>
    <property type="match status" value="1"/>
</dbReference>
<organism evidence="8 9">
    <name type="scientific">Gehongia tenuis</name>
    <dbReference type="NCBI Taxonomy" id="2763655"/>
    <lineage>
        <taxon>Bacteria</taxon>
        <taxon>Bacillati</taxon>
        <taxon>Bacillota</taxon>
        <taxon>Clostridia</taxon>
        <taxon>Christensenellales</taxon>
        <taxon>Christensenellaceae</taxon>
        <taxon>Gehongia</taxon>
    </lineage>
</organism>
<dbReference type="HAMAP" id="MF_01877">
    <property type="entry name" value="16SrRNA_methyltr_I"/>
    <property type="match status" value="1"/>
</dbReference>
<protein>
    <recommendedName>
        <fullName evidence="6">Ribosomal RNA small subunit methyltransferase I</fullName>
        <ecNumber evidence="6">2.1.1.198</ecNumber>
    </recommendedName>
    <alternativeName>
        <fullName evidence="6">16S rRNA 2'-O-ribose C1402 methyltransferase</fullName>
    </alternativeName>
    <alternativeName>
        <fullName evidence="6">rRNA (cytidine-2'-O-)-methyltransferase RsmI</fullName>
    </alternativeName>
</protein>
<dbReference type="Gene3D" id="3.40.1010.10">
    <property type="entry name" value="Cobalt-precorrin-4 Transmethylase, Domain 1"/>
    <property type="match status" value="1"/>
</dbReference>
<dbReference type="PROSITE" id="PS01296">
    <property type="entry name" value="RSMI"/>
    <property type="match status" value="1"/>
</dbReference>
<dbReference type="Gene3D" id="3.30.950.10">
    <property type="entry name" value="Methyltransferase, Cobalt-precorrin-4 Transmethylase, Domain 2"/>
    <property type="match status" value="1"/>
</dbReference>
<keyword evidence="5 6" id="KW-0949">S-adenosyl-L-methionine</keyword>
<keyword evidence="1 6" id="KW-0963">Cytoplasm</keyword>
<dbReference type="RefSeq" id="WP_249314131.1">
    <property type="nucleotide sequence ID" value="NZ_JACRSR010000001.1"/>
</dbReference>
<dbReference type="InterPro" id="IPR014777">
    <property type="entry name" value="4pyrrole_Mease_sub1"/>
</dbReference>
<dbReference type="Pfam" id="PF00590">
    <property type="entry name" value="TP_methylase"/>
    <property type="match status" value="1"/>
</dbReference>
<accession>A0A926HPJ3</accession>
<dbReference type="NCBIfam" id="TIGR00096">
    <property type="entry name" value="16S rRNA (cytidine(1402)-2'-O)-methyltransferase"/>
    <property type="match status" value="1"/>
</dbReference>
<dbReference type="InterPro" id="IPR008189">
    <property type="entry name" value="rRNA_ssu_MeTfrase_I"/>
</dbReference>
<dbReference type="CDD" id="cd11648">
    <property type="entry name" value="RsmI"/>
    <property type="match status" value="1"/>
</dbReference>
<dbReference type="InterPro" id="IPR035996">
    <property type="entry name" value="4pyrrol_Methylase_sf"/>
</dbReference>
<dbReference type="GO" id="GO:0070677">
    <property type="term" value="F:rRNA (cytosine-2'-O-)-methyltransferase activity"/>
    <property type="evidence" value="ECO:0007669"/>
    <property type="project" value="UniProtKB-UniRule"/>
</dbReference>
<dbReference type="Proteomes" id="UP000623172">
    <property type="component" value="Unassembled WGS sequence"/>
</dbReference>
<proteinExistence type="inferred from homology"/>
<keyword evidence="3 6" id="KW-0489">Methyltransferase</keyword>
<keyword evidence="4 6" id="KW-0808">Transferase</keyword>
<evidence type="ECO:0000256" key="4">
    <source>
        <dbReference type="ARBA" id="ARBA00022679"/>
    </source>
</evidence>
<evidence type="ECO:0000256" key="1">
    <source>
        <dbReference type="ARBA" id="ARBA00022490"/>
    </source>
</evidence>
<keyword evidence="2 6" id="KW-0698">rRNA processing</keyword>
<dbReference type="FunFam" id="3.30.950.10:FF:000002">
    <property type="entry name" value="Ribosomal RNA small subunit methyltransferase I"/>
    <property type="match status" value="1"/>
</dbReference>
<evidence type="ECO:0000256" key="3">
    <source>
        <dbReference type="ARBA" id="ARBA00022603"/>
    </source>
</evidence>
<comment type="function">
    <text evidence="6">Catalyzes the 2'-O-methylation of the ribose of cytidine 1402 (C1402) in 16S rRNA.</text>
</comment>
<dbReference type="PANTHER" id="PTHR46111:SF1">
    <property type="entry name" value="RIBOSOMAL RNA SMALL SUBUNIT METHYLTRANSFERASE I"/>
    <property type="match status" value="1"/>
</dbReference>
<dbReference type="GO" id="GO:0005737">
    <property type="term" value="C:cytoplasm"/>
    <property type="evidence" value="ECO:0007669"/>
    <property type="project" value="UniProtKB-SubCell"/>
</dbReference>
<dbReference type="AlphaFoldDB" id="A0A926HPJ3"/>
<comment type="subcellular location">
    <subcellularLocation>
        <location evidence="6">Cytoplasm</location>
    </subcellularLocation>
</comment>
<evidence type="ECO:0000259" key="7">
    <source>
        <dbReference type="Pfam" id="PF00590"/>
    </source>
</evidence>
<sequence length="273" mass="30677">MTGTLYLCATPIGNLEDMTLRALRIMKEADGIACEDTRHTLKLLNHYDIQKPLISYHQHDLERGEARILAWLEEGKTVVMVSDAGLPCISDPGARLVPLAREKGHRVSILPGASASLSALMLSGQDTTRFAFEGFLPRSKRKERLRELVRDPRTLIFYEAPHRLKAVLSDMAEVFGGERSVSLVREITKIHEETFVTSLGEAAEHFKSQEPRGEYVLVVAGAVQTEPEGPWQELLRQYLKDMPAMDAVKAVARERGIKKSEVYQESLRLRGRT</sequence>
<evidence type="ECO:0000256" key="5">
    <source>
        <dbReference type="ARBA" id="ARBA00022691"/>
    </source>
</evidence>
<dbReference type="EC" id="2.1.1.198" evidence="6"/>
<evidence type="ECO:0000313" key="8">
    <source>
        <dbReference type="EMBL" id="MBC8530241.1"/>
    </source>
</evidence>
<reference evidence="8" key="1">
    <citation type="submission" date="2020-08" db="EMBL/GenBank/DDBJ databases">
        <title>Genome public.</title>
        <authorList>
            <person name="Liu C."/>
            <person name="Sun Q."/>
        </authorList>
    </citation>
    <scope>NUCLEOTIDE SEQUENCE</scope>
    <source>
        <strain evidence="8">NSJ-53</strain>
    </source>
</reference>
<dbReference type="PIRSF" id="PIRSF005917">
    <property type="entry name" value="MTase_YraL"/>
    <property type="match status" value="1"/>
</dbReference>
<dbReference type="EMBL" id="JACRSR010000001">
    <property type="protein sequence ID" value="MBC8530241.1"/>
    <property type="molecule type" value="Genomic_DNA"/>
</dbReference>
<comment type="catalytic activity">
    <reaction evidence="6">
        <text>cytidine(1402) in 16S rRNA + S-adenosyl-L-methionine = 2'-O-methylcytidine(1402) in 16S rRNA + S-adenosyl-L-homocysteine + H(+)</text>
        <dbReference type="Rhea" id="RHEA:42924"/>
        <dbReference type="Rhea" id="RHEA-COMP:10285"/>
        <dbReference type="Rhea" id="RHEA-COMP:10286"/>
        <dbReference type="ChEBI" id="CHEBI:15378"/>
        <dbReference type="ChEBI" id="CHEBI:57856"/>
        <dbReference type="ChEBI" id="CHEBI:59789"/>
        <dbReference type="ChEBI" id="CHEBI:74495"/>
        <dbReference type="ChEBI" id="CHEBI:82748"/>
        <dbReference type="EC" id="2.1.1.198"/>
    </reaction>
</comment>
<name>A0A926HPJ3_9FIRM</name>
<keyword evidence="9" id="KW-1185">Reference proteome</keyword>
<evidence type="ECO:0000313" key="9">
    <source>
        <dbReference type="Proteomes" id="UP000623172"/>
    </source>
</evidence>
<dbReference type="InterPro" id="IPR018063">
    <property type="entry name" value="SAM_MeTrfase_RsmI_CS"/>
</dbReference>
<dbReference type="SUPFAM" id="SSF53790">
    <property type="entry name" value="Tetrapyrrole methylase"/>
    <property type="match status" value="1"/>
</dbReference>
<dbReference type="InterPro" id="IPR000878">
    <property type="entry name" value="4pyrrol_Mease"/>
</dbReference>
<evidence type="ECO:0000256" key="2">
    <source>
        <dbReference type="ARBA" id="ARBA00022552"/>
    </source>
</evidence>
<dbReference type="FunFam" id="3.40.1010.10:FF:000007">
    <property type="entry name" value="Ribosomal RNA small subunit methyltransferase I"/>
    <property type="match status" value="1"/>
</dbReference>
<comment type="similarity">
    <text evidence="6">Belongs to the methyltransferase superfamily. RsmI family.</text>
</comment>